<dbReference type="PANTHER" id="PTHR24220">
    <property type="entry name" value="IMPORT ATP-BINDING PROTEIN"/>
    <property type="match status" value="1"/>
</dbReference>
<dbReference type="Gene3D" id="3.40.50.300">
    <property type="entry name" value="P-loop containing nucleotide triphosphate hydrolases"/>
    <property type="match status" value="1"/>
</dbReference>
<proteinExistence type="predicted"/>
<dbReference type="GO" id="GO:0005524">
    <property type="term" value="F:ATP binding"/>
    <property type="evidence" value="ECO:0007669"/>
    <property type="project" value="UniProtKB-KW"/>
</dbReference>
<dbReference type="FunFam" id="3.40.50.300:FF:000032">
    <property type="entry name" value="Export ABC transporter ATP-binding protein"/>
    <property type="match status" value="1"/>
</dbReference>
<dbReference type="InterPro" id="IPR003439">
    <property type="entry name" value="ABC_transporter-like_ATP-bd"/>
</dbReference>
<keyword evidence="1" id="KW-0813">Transport</keyword>
<dbReference type="InterPro" id="IPR027417">
    <property type="entry name" value="P-loop_NTPase"/>
</dbReference>
<dbReference type="GO" id="GO:0022857">
    <property type="term" value="F:transmembrane transporter activity"/>
    <property type="evidence" value="ECO:0007669"/>
    <property type="project" value="TreeGrafter"/>
</dbReference>
<name>A0A1F4NSY7_UNCK3</name>
<dbReference type="SMART" id="SM00382">
    <property type="entry name" value="AAA"/>
    <property type="match status" value="1"/>
</dbReference>
<dbReference type="GO" id="GO:0098796">
    <property type="term" value="C:membrane protein complex"/>
    <property type="evidence" value="ECO:0007669"/>
    <property type="project" value="UniProtKB-ARBA"/>
</dbReference>
<dbReference type="Pfam" id="PF00005">
    <property type="entry name" value="ABC_tran"/>
    <property type="match status" value="1"/>
</dbReference>
<keyword evidence="2" id="KW-0547">Nucleotide-binding</keyword>
<dbReference type="GO" id="GO:0016887">
    <property type="term" value="F:ATP hydrolysis activity"/>
    <property type="evidence" value="ECO:0007669"/>
    <property type="project" value="InterPro"/>
</dbReference>
<dbReference type="CDD" id="cd03255">
    <property type="entry name" value="ABC_MJ0796_LolCDE_FtsE"/>
    <property type="match status" value="1"/>
</dbReference>
<protein>
    <recommendedName>
        <fullName evidence="4">ABC transporter domain-containing protein</fullName>
    </recommendedName>
</protein>
<organism evidence="5 6">
    <name type="scientific">candidate division Kazan bacterium RBG_13_50_9</name>
    <dbReference type="NCBI Taxonomy" id="1798535"/>
    <lineage>
        <taxon>Bacteria</taxon>
        <taxon>Bacteria division Kazan-3B-28</taxon>
    </lineage>
</organism>
<dbReference type="GO" id="GO:0005886">
    <property type="term" value="C:plasma membrane"/>
    <property type="evidence" value="ECO:0007669"/>
    <property type="project" value="TreeGrafter"/>
</dbReference>
<evidence type="ECO:0000256" key="1">
    <source>
        <dbReference type="ARBA" id="ARBA00022448"/>
    </source>
</evidence>
<evidence type="ECO:0000259" key="4">
    <source>
        <dbReference type="PROSITE" id="PS50893"/>
    </source>
</evidence>
<dbReference type="AlphaFoldDB" id="A0A1F4NSY7"/>
<accession>A0A1F4NSY7</accession>
<dbReference type="InterPro" id="IPR017911">
    <property type="entry name" value="MacB-like_ATP-bd"/>
</dbReference>
<evidence type="ECO:0000256" key="3">
    <source>
        <dbReference type="ARBA" id="ARBA00022840"/>
    </source>
</evidence>
<evidence type="ECO:0000313" key="6">
    <source>
        <dbReference type="Proteomes" id="UP000176651"/>
    </source>
</evidence>
<dbReference type="STRING" id="1798535.A2V68_01775"/>
<dbReference type="PANTHER" id="PTHR24220:SF86">
    <property type="entry name" value="ABC TRANSPORTER ABCH.1"/>
    <property type="match status" value="1"/>
</dbReference>
<dbReference type="EMBL" id="META01000002">
    <property type="protein sequence ID" value="OGB74418.1"/>
    <property type="molecule type" value="Genomic_DNA"/>
</dbReference>
<dbReference type="Proteomes" id="UP000176651">
    <property type="component" value="Unassembled WGS sequence"/>
</dbReference>
<reference evidence="5 6" key="1">
    <citation type="journal article" date="2016" name="Nat. Commun.">
        <title>Thousands of microbial genomes shed light on interconnected biogeochemical processes in an aquifer system.</title>
        <authorList>
            <person name="Anantharaman K."/>
            <person name="Brown C.T."/>
            <person name="Hug L.A."/>
            <person name="Sharon I."/>
            <person name="Castelle C.J."/>
            <person name="Probst A.J."/>
            <person name="Thomas B.C."/>
            <person name="Singh A."/>
            <person name="Wilkins M.J."/>
            <person name="Karaoz U."/>
            <person name="Brodie E.L."/>
            <person name="Williams K.H."/>
            <person name="Hubbard S.S."/>
            <person name="Banfield J.F."/>
        </authorList>
    </citation>
    <scope>NUCLEOTIDE SEQUENCE [LARGE SCALE GENOMIC DNA]</scope>
</reference>
<dbReference type="PROSITE" id="PS00211">
    <property type="entry name" value="ABC_TRANSPORTER_1"/>
    <property type="match status" value="1"/>
</dbReference>
<keyword evidence="3" id="KW-0067">ATP-binding</keyword>
<evidence type="ECO:0000313" key="5">
    <source>
        <dbReference type="EMBL" id="OGB74418.1"/>
    </source>
</evidence>
<dbReference type="InterPro" id="IPR015854">
    <property type="entry name" value="ABC_transpr_LolD-like"/>
</dbReference>
<dbReference type="InterPro" id="IPR017871">
    <property type="entry name" value="ABC_transporter-like_CS"/>
</dbReference>
<dbReference type="SUPFAM" id="SSF52540">
    <property type="entry name" value="P-loop containing nucleoside triphosphate hydrolases"/>
    <property type="match status" value="1"/>
</dbReference>
<gene>
    <name evidence="5" type="ORF">A2V68_01775</name>
</gene>
<dbReference type="PROSITE" id="PS50893">
    <property type="entry name" value="ABC_TRANSPORTER_2"/>
    <property type="match status" value="1"/>
</dbReference>
<sequence length="243" mass="26599">MAAAIIQLKDLTKSYGKGLAETRALEGVNLTVNSGEFVAIMGPSGSGKSTLLHILGLLDKPSLGQYFLDGRRVDHLSENQLSDLRNQKMGFMFQAFNLLPRTSALENVELPLVYRSGLRGAKRRQLAELALAQVGLSQRSNNLPNQLSGGEQQRVAIARALVVNPQVILADEPTGNLDTKNSIEIMEVLSRLHREGRTIILVTHEKDLAAYAGRVIQLRDGRVESDIYQGNQHPLTLAATWAP</sequence>
<dbReference type="InterPro" id="IPR003593">
    <property type="entry name" value="AAA+_ATPase"/>
</dbReference>
<comment type="caution">
    <text evidence="5">The sequence shown here is derived from an EMBL/GenBank/DDBJ whole genome shotgun (WGS) entry which is preliminary data.</text>
</comment>
<feature type="domain" description="ABC transporter" evidence="4">
    <location>
        <begin position="6"/>
        <end position="240"/>
    </location>
</feature>
<evidence type="ECO:0000256" key="2">
    <source>
        <dbReference type="ARBA" id="ARBA00022741"/>
    </source>
</evidence>